<dbReference type="SUPFAM" id="SSF109635">
    <property type="entry name" value="DnaK suppressor protein DksA, alpha-hairpin domain"/>
    <property type="match status" value="1"/>
</dbReference>
<evidence type="ECO:0000256" key="2">
    <source>
        <dbReference type="ARBA" id="ARBA00022771"/>
    </source>
</evidence>
<sequence length="97" mass="11274">MYDEADLTSSELESSMKMRLKNREALFLKKINESLKRIEEGSFGECQECGDEIEIRRLEARPTATHCVNCKEQQERLEQLHIDGHRHKSIGSKLRLA</sequence>
<keyword evidence="2" id="KW-0863">Zinc-finger</keyword>
<feature type="domain" description="Zinc finger DksA/TraR C4-type" evidence="4">
    <location>
        <begin position="41"/>
        <end position="76"/>
    </location>
</feature>
<keyword evidence="6" id="KW-1185">Reference proteome</keyword>
<dbReference type="Pfam" id="PF01258">
    <property type="entry name" value="zf-dskA_traR"/>
    <property type="match status" value="1"/>
</dbReference>
<evidence type="ECO:0000256" key="3">
    <source>
        <dbReference type="ARBA" id="ARBA00022833"/>
    </source>
</evidence>
<keyword evidence="1" id="KW-0479">Metal-binding</keyword>
<accession>A0ABP0VF68</accession>
<dbReference type="PANTHER" id="PTHR33823">
    <property type="entry name" value="RNA POLYMERASE-BINDING TRANSCRIPTION FACTOR DKSA-RELATED"/>
    <property type="match status" value="1"/>
</dbReference>
<dbReference type="InterPro" id="IPR000962">
    <property type="entry name" value="Znf_DskA_TraR"/>
</dbReference>
<gene>
    <name evidence="5" type="ORF">CSSPJE1EN1_LOCUS28480</name>
</gene>
<evidence type="ECO:0000313" key="5">
    <source>
        <dbReference type="EMBL" id="CAK9253102.1"/>
    </source>
</evidence>
<comment type="caution">
    <text evidence="5">The sequence shown here is derived from an EMBL/GenBank/DDBJ whole genome shotgun (WGS) entry which is preliminary data.</text>
</comment>
<dbReference type="Gene3D" id="1.20.120.910">
    <property type="entry name" value="DksA, coiled-coil domain"/>
    <property type="match status" value="1"/>
</dbReference>
<evidence type="ECO:0000256" key="1">
    <source>
        <dbReference type="ARBA" id="ARBA00022723"/>
    </source>
</evidence>
<name>A0ABP0VF68_9BRYO</name>
<proteinExistence type="predicted"/>
<dbReference type="EMBL" id="CAXAQS010000776">
    <property type="protein sequence ID" value="CAK9253102.1"/>
    <property type="molecule type" value="Genomic_DNA"/>
</dbReference>
<organism evidence="5 6">
    <name type="scientific">Sphagnum jensenii</name>
    <dbReference type="NCBI Taxonomy" id="128206"/>
    <lineage>
        <taxon>Eukaryota</taxon>
        <taxon>Viridiplantae</taxon>
        <taxon>Streptophyta</taxon>
        <taxon>Embryophyta</taxon>
        <taxon>Bryophyta</taxon>
        <taxon>Sphagnophytina</taxon>
        <taxon>Sphagnopsida</taxon>
        <taxon>Sphagnales</taxon>
        <taxon>Sphagnaceae</taxon>
        <taxon>Sphagnum</taxon>
    </lineage>
</organism>
<protein>
    <recommendedName>
        <fullName evidence="4">Zinc finger DksA/TraR C4-type domain-containing protein</fullName>
    </recommendedName>
</protein>
<dbReference type="PANTHER" id="PTHR33823:SF2">
    <property type="entry name" value="RNA POLYMERASE-BINDING TRANSCRIPTION FACTOR DKSA"/>
    <property type="match status" value="1"/>
</dbReference>
<evidence type="ECO:0000259" key="4">
    <source>
        <dbReference type="Pfam" id="PF01258"/>
    </source>
</evidence>
<dbReference type="InterPro" id="IPR037187">
    <property type="entry name" value="DnaK_N"/>
</dbReference>
<dbReference type="SUPFAM" id="SSF57716">
    <property type="entry name" value="Glucocorticoid receptor-like (DNA-binding domain)"/>
    <property type="match status" value="1"/>
</dbReference>
<dbReference type="PROSITE" id="PS51128">
    <property type="entry name" value="ZF_DKSA_2"/>
    <property type="match status" value="1"/>
</dbReference>
<dbReference type="Proteomes" id="UP001497444">
    <property type="component" value="Unassembled WGS sequence"/>
</dbReference>
<reference evidence="5" key="1">
    <citation type="submission" date="2024-02" db="EMBL/GenBank/DDBJ databases">
        <authorList>
            <consortium name="ELIXIR-Norway"/>
            <consortium name="Elixir Norway"/>
        </authorList>
    </citation>
    <scope>NUCLEOTIDE SEQUENCE</scope>
</reference>
<evidence type="ECO:0000313" key="6">
    <source>
        <dbReference type="Proteomes" id="UP001497444"/>
    </source>
</evidence>
<keyword evidence="3" id="KW-0862">Zinc</keyword>